<dbReference type="AlphaFoldDB" id="F0RQ82"/>
<keyword evidence="2" id="KW-0614">Plasmid</keyword>
<feature type="compositionally biased region" description="Polar residues" evidence="1">
    <location>
        <begin position="65"/>
        <end position="76"/>
    </location>
</feature>
<reference evidence="3" key="1">
    <citation type="submission" date="2011-02" db="EMBL/GenBank/DDBJ databases">
        <title>The complete sequence of plasmid2 of Deinococcus proteolyticus DSM 20540.</title>
        <authorList>
            <consortium name="US DOE Joint Genome Institute (JGI-PGF)"/>
            <person name="Lucas S."/>
            <person name="Copeland A."/>
            <person name="Lapidus A."/>
            <person name="Bruce D."/>
            <person name="Goodwin L."/>
            <person name="Pitluck S."/>
            <person name="Kyrpides N."/>
            <person name="Mavromatis K."/>
            <person name="Pagani I."/>
            <person name="Ivanova N."/>
            <person name="Ovchinnikova G."/>
            <person name="Zeytun A."/>
            <person name="Detter J.C."/>
            <person name="Han C."/>
            <person name="Land M."/>
            <person name="Hauser L."/>
            <person name="Markowitz V."/>
            <person name="Cheng J.-F."/>
            <person name="Hugenholtz P."/>
            <person name="Woyke T."/>
            <person name="Wu D."/>
            <person name="Pukall R."/>
            <person name="Steenblock K."/>
            <person name="Brambilla E."/>
            <person name="Klenk H.-P."/>
            <person name="Eisen J.A."/>
        </authorList>
    </citation>
    <scope>NUCLEOTIDE SEQUENCE [LARGE SCALE GENOMIC DNA]</scope>
    <source>
        <strain evidence="3">ATCC 35074 / DSM 20540 / JCM 6276 / NBRC 101906 / NCIMB 13154 / VKM Ac-1939 / CCM 2703 / MRP</strain>
        <plasmid evidence="3">Plasmid pDEIPR02</plasmid>
    </source>
</reference>
<keyword evidence="3" id="KW-1185">Reference proteome</keyword>
<protein>
    <submittedName>
        <fullName evidence="2">Uncharacterized protein</fullName>
    </submittedName>
</protein>
<dbReference type="EMBL" id="CP002538">
    <property type="protein sequence ID" value="ADY27441.1"/>
    <property type="molecule type" value="Genomic_DNA"/>
</dbReference>
<evidence type="ECO:0000256" key="1">
    <source>
        <dbReference type="SAM" id="MobiDB-lite"/>
    </source>
</evidence>
<feature type="compositionally biased region" description="Basic and acidic residues" evidence="1">
    <location>
        <begin position="46"/>
        <end position="64"/>
    </location>
</feature>
<feature type="compositionally biased region" description="Polar residues" evidence="1">
    <location>
        <begin position="1"/>
        <end position="24"/>
    </location>
</feature>
<reference evidence="2 3" key="2">
    <citation type="journal article" date="2012" name="Stand. Genomic Sci.">
        <title>Complete genome sequence of the orange-red pigmented, radioresistant Deinococcus proteolyticus type strain (MRP(T)).</title>
        <authorList>
            <person name="Copeland A."/>
            <person name="Zeytun A."/>
            <person name="Yassawong M."/>
            <person name="Nolan M."/>
            <person name="Lucas S."/>
            <person name="Hammon N."/>
            <person name="Deshpande S."/>
            <person name="Cheng J.F."/>
            <person name="Han C."/>
            <person name="Tapia R."/>
            <person name="Goodwin L.A."/>
            <person name="Pitluck S."/>
            <person name="Mavromatis K."/>
            <person name="Liolios K."/>
            <person name="Pagani I."/>
            <person name="Ivanova N."/>
            <person name="Mikhailova N."/>
            <person name="Pati A."/>
            <person name="Chen A."/>
            <person name="Palaniappan K."/>
            <person name="Land M."/>
            <person name="Hauser L."/>
            <person name="Jeffries C.D."/>
            <person name="Brambilla E.M."/>
            <person name="Rohde M."/>
            <person name="Sikorski J."/>
            <person name="Pukall R."/>
            <person name="Goker M."/>
            <person name="Detter J.C."/>
            <person name="Woyke T."/>
            <person name="Bristow J."/>
            <person name="Eisen J.A."/>
            <person name="Markowitz V."/>
            <person name="Hugenholtz P."/>
            <person name="Kyrpides N.C."/>
            <person name="Klenk H.P."/>
            <person name="Lapidus A."/>
        </authorList>
    </citation>
    <scope>NUCLEOTIDE SEQUENCE [LARGE SCALE GENOMIC DNA]</scope>
    <source>
        <strain evidence="3">ATCC 35074 / DSM 20540 / JCM 6276 / NBRC 101906 / NCIMB 13154 / VKM Ac-1939 / CCM 2703 / MRP</strain>
        <plasmid evidence="3">Plasmid pDEIPR02</plasmid>
    </source>
</reference>
<dbReference type="Proteomes" id="UP000007718">
    <property type="component" value="Plasmid pDEIPR02"/>
</dbReference>
<geneLocation type="plasmid" evidence="2 3">
    <name>pDEIPR02</name>
</geneLocation>
<feature type="region of interest" description="Disordered" evidence="1">
    <location>
        <begin position="44"/>
        <end position="76"/>
    </location>
</feature>
<dbReference type="KEGG" id="dpt:Deipr_2316"/>
<evidence type="ECO:0000313" key="3">
    <source>
        <dbReference type="Proteomes" id="UP000007718"/>
    </source>
</evidence>
<feature type="region of interest" description="Disordered" evidence="1">
    <location>
        <begin position="1"/>
        <end position="31"/>
    </location>
</feature>
<proteinExistence type="predicted"/>
<gene>
    <name evidence="2" type="ordered locus">Deipr_2316</name>
</gene>
<dbReference type="RefSeq" id="WP_013615795.1">
    <property type="nucleotide sequence ID" value="NC_015162.1"/>
</dbReference>
<evidence type="ECO:0000313" key="2">
    <source>
        <dbReference type="EMBL" id="ADY27441.1"/>
    </source>
</evidence>
<accession>F0RQ82</accession>
<dbReference type="HOGENOM" id="CLU_2648497_0_0_0"/>
<sequence>MTASPVTASPVTASPVTASPVTAQERQRKQQRLEHLRALQFSDTYGVHDAERRQLEKELEEHEPQFSTGSPTPAHL</sequence>
<organism evidence="2 3">
    <name type="scientific">Deinococcus proteolyticus (strain ATCC 35074 / DSM 20540 / JCM 6276 / NBRC 101906 / NCIMB 13154 / VKM Ac-1939 / CCM 2703 / MRP)</name>
    <dbReference type="NCBI Taxonomy" id="693977"/>
    <lineage>
        <taxon>Bacteria</taxon>
        <taxon>Thermotogati</taxon>
        <taxon>Deinococcota</taxon>
        <taxon>Deinococci</taxon>
        <taxon>Deinococcales</taxon>
        <taxon>Deinococcaceae</taxon>
        <taxon>Deinococcus</taxon>
    </lineage>
</organism>
<name>F0RQ82_DEIPM</name>